<keyword evidence="3" id="KW-0413">Isomerase</keyword>
<dbReference type="SUPFAM" id="SSF109854">
    <property type="entry name" value="DinB/YfiT-like putative metalloenzymes"/>
    <property type="match status" value="1"/>
</dbReference>
<dbReference type="Proteomes" id="UP001597286">
    <property type="component" value="Unassembled WGS sequence"/>
</dbReference>
<dbReference type="Pfam" id="PF11716">
    <property type="entry name" value="MDMPI_N"/>
    <property type="match status" value="1"/>
</dbReference>
<sequence>MGDDLWAAIDAQRLRVVDLLDSLSGDDWDHPSLCEGWTVRDVAAHLTLQQLRLRDVLWSAVRHPGTVGGVNRTIRESARDRAELPTDRLIADIRATVGSRRHNVGVTPAETLIDILVHGLDIAIPLGRDIETPQTAAALAASRVWRFRGRGKARVFARVPLAGSRFRATDTHWSVGSGLEVGGRSSHCCCWSQEGPWRCGSCPAPASTTYGGRSEPELRRRRRIRAGATPRRSPRPRRSTGSTTACPATSGSGPGS</sequence>
<dbReference type="InterPro" id="IPR034660">
    <property type="entry name" value="DinB/YfiT-like"/>
</dbReference>
<dbReference type="InterPro" id="IPR024344">
    <property type="entry name" value="MDMPI_metal-binding"/>
</dbReference>
<feature type="region of interest" description="Disordered" evidence="1">
    <location>
        <begin position="207"/>
        <end position="256"/>
    </location>
</feature>
<dbReference type="Gene3D" id="1.20.120.450">
    <property type="entry name" value="dinb family like domain"/>
    <property type="match status" value="1"/>
</dbReference>
<comment type="caution">
    <text evidence="3">The sequence shown here is derived from an EMBL/GenBank/DDBJ whole genome shotgun (WGS) entry which is preliminary data.</text>
</comment>
<evidence type="ECO:0000259" key="2">
    <source>
        <dbReference type="Pfam" id="PF11716"/>
    </source>
</evidence>
<feature type="domain" description="Mycothiol-dependent maleylpyruvate isomerase metal-binding" evidence="2">
    <location>
        <begin position="12"/>
        <end position="109"/>
    </location>
</feature>
<dbReference type="GO" id="GO:0016853">
    <property type="term" value="F:isomerase activity"/>
    <property type="evidence" value="ECO:0007669"/>
    <property type="project" value="UniProtKB-KW"/>
</dbReference>
<accession>A0ABW4P447</accession>
<protein>
    <submittedName>
        <fullName evidence="3">Maleylpyruvate isomerase family mycothiol-dependent enzyme</fullName>
    </submittedName>
</protein>
<dbReference type="RefSeq" id="WP_378485332.1">
    <property type="nucleotide sequence ID" value="NZ_JBHUFB010000010.1"/>
</dbReference>
<dbReference type="InterPro" id="IPR017517">
    <property type="entry name" value="Maleyloyr_isom"/>
</dbReference>
<reference evidence="4" key="1">
    <citation type="journal article" date="2019" name="Int. J. Syst. Evol. Microbiol.">
        <title>The Global Catalogue of Microorganisms (GCM) 10K type strain sequencing project: providing services to taxonomists for standard genome sequencing and annotation.</title>
        <authorList>
            <consortium name="The Broad Institute Genomics Platform"/>
            <consortium name="The Broad Institute Genome Sequencing Center for Infectious Disease"/>
            <person name="Wu L."/>
            <person name="Ma J."/>
        </authorList>
    </citation>
    <scope>NUCLEOTIDE SEQUENCE [LARGE SCALE GENOMIC DNA]</scope>
    <source>
        <strain evidence="4">DT72</strain>
    </source>
</reference>
<evidence type="ECO:0000313" key="4">
    <source>
        <dbReference type="Proteomes" id="UP001597286"/>
    </source>
</evidence>
<name>A0ABW4P447_9NOCA</name>
<dbReference type="NCBIfam" id="TIGR03083">
    <property type="entry name" value="maleylpyruvate isomerase family mycothiol-dependent enzyme"/>
    <property type="match status" value="1"/>
</dbReference>
<gene>
    <name evidence="3" type="ORF">ACFSJG_11305</name>
</gene>
<evidence type="ECO:0000256" key="1">
    <source>
        <dbReference type="SAM" id="MobiDB-lite"/>
    </source>
</evidence>
<proteinExistence type="predicted"/>
<feature type="compositionally biased region" description="Polar residues" evidence="1">
    <location>
        <begin position="246"/>
        <end position="256"/>
    </location>
</feature>
<dbReference type="EMBL" id="JBHUFB010000010">
    <property type="protein sequence ID" value="MFD1812803.1"/>
    <property type="molecule type" value="Genomic_DNA"/>
</dbReference>
<organism evidence="3 4">
    <name type="scientific">Rhodococcus gannanensis</name>
    <dbReference type="NCBI Taxonomy" id="1960308"/>
    <lineage>
        <taxon>Bacteria</taxon>
        <taxon>Bacillati</taxon>
        <taxon>Actinomycetota</taxon>
        <taxon>Actinomycetes</taxon>
        <taxon>Mycobacteriales</taxon>
        <taxon>Nocardiaceae</taxon>
        <taxon>Rhodococcus</taxon>
    </lineage>
</organism>
<evidence type="ECO:0000313" key="3">
    <source>
        <dbReference type="EMBL" id="MFD1812803.1"/>
    </source>
</evidence>
<keyword evidence="4" id="KW-1185">Reference proteome</keyword>